<reference evidence="1 2" key="1">
    <citation type="submission" date="2020-08" db="EMBL/GenBank/DDBJ databases">
        <title>Genomic Encyclopedia of Type Strains, Phase IV (KMG-IV): sequencing the most valuable type-strain genomes for metagenomic binning, comparative biology and taxonomic classification.</title>
        <authorList>
            <person name="Goeker M."/>
        </authorList>
    </citation>
    <scope>NUCLEOTIDE SEQUENCE [LARGE SCALE GENOMIC DNA]</scope>
    <source>
        <strain evidence="1 2">DSM 11275</strain>
    </source>
</reference>
<organism evidence="1 2">
    <name type="scientific">Desulfovibrio intestinalis</name>
    <dbReference type="NCBI Taxonomy" id="58621"/>
    <lineage>
        <taxon>Bacteria</taxon>
        <taxon>Pseudomonadati</taxon>
        <taxon>Thermodesulfobacteriota</taxon>
        <taxon>Desulfovibrionia</taxon>
        <taxon>Desulfovibrionales</taxon>
        <taxon>Desulfovibrionaceae</taxon>
        <taxon>Desulfovibrio</taxon>
    </lineage>
</organism>
<gene>
    <name evidence="1" type="ORF">HNQ38_000884</name>
</gene>
<comment type="caution">
    <text evidence="1">The sequence shown here is derived from an EMBL/GenBank/DDBJ whole genome shotgun (WGS) entry which is preliminary data.</text>
</comment>
<dbReference type="AlphaFoldDB" id="A0A7W8FFH7"/>
<evidence type="ECO:0000313" key="2">
    <source>
        <dbReference type="Proteomes" id="UP000539075"/>
    </source>
</evidence>
<protein>
    <submittedName>
        <fullName evidence="1">Uncharacterized protein</fullName>
    </submittedName>
</protein>
<sequence>MSWCALAFILFILLPLPLQAEELLFTPKLGLQLLPELSCTSKDPAYCVRPLPQNLQVTAPVVEDPDWYVAPPGSATPKPQYVGCQSEAQYLLVLTEALQGNPVAMADLVIRAQCASATPATAYPGIPAFMRSAAFWLEWATKYTSPGWVYSRLALYGEGMGNTRSAYTRGAFLGDPKSMHAYATRWNTGTNLQWLLLSADAGYAPAAHEISRWYRFGGDKCGYTLPDSPNESKARQYLSIAMSEGYAHAFGDAVYEILVSGNAQAHLEDAYAYTQIGRALDEADNGLLLADRPLPQIKPVNLNDVLRYAKCAFMPLHQMNTEEKHFVQAAKLAKDLHPLEPQGLAAASNKATAWLLNFQKHQEAHLTAERERRDALTTQLREQCLSALAYIATVSKMRAQPLTPHDDALAASGIPSCSRAPLLP</sequence>
<keyword evidence="2" id="KW-1185">Reference proteome</keyword>
<accession>A0A7W8FFH7</accession>
<dbReference type="Proteomes" id="UP000539075">
    <property type="component" value="Unassembled WGS sequence"/>
</dbReference>
<proteinExistence type="predicted"/>
<name>A0A7W8FFH7_9BACT</name>
<evidence type="ECO:0000313" key="1">
    <source>
        <dbReference type="EMBL" id="MBB5142805.1"/>
    </source>
</evidence>
<dbReference type="EMBL" id="JACHGO010000002">
    <property type="protein sequence ID" value="MBB5142805.1"/>
    <property type="molecule type" value="Genomic_DNA"/>
</dbReference>
<dbReference type="RefSeq" id="WP_183718173.1">
    <property type="nucleotide sequence ID" value="NZ_JACHGO010000002.1"/>
</dbReference>